<name>A0A7M4EVM1_CROPO</name>
<proteinExistence type="predicted"/>
<evidence type="ECO:0000256" key="2">
    <source>
        <dbReference type="ARBA" id="ARBA00022692"/>
    </source>
</evidence>
<dbReference type="Proteomes" id="UP000594220">
    <property type="component" value="Unplaced"/>
</dbReference>
<evidence type="ECO:0000256" key="6">
    <source>
        <dbReference type="ARBA" id="ARBA00023319"/>
    </source>
</evidence>
<dbReference type="Ensembl" id="ENSCPRT00005018392.1">
    <property type="protein sequence ID" value="ENSCPRP00005015695.1"/>
    <property type="gene ID" value="ENSCPRG00005010984.1"/>
</dbReference>
<keyword evidence="6" id="KW-0393">Immunoglobulin domain</keyword>
<comment type="subcellular location">
    <subcellularLocation>
        <location evidence="1">Membrane</location>
    </subcellularLocation>
</comment>
<organism evidence="8 9">
    <name type="scientific">Crocodylus porosus</name>
    <name type="common">Saltwater crocodile</name>
    <name type="synonym">Estuarine crocodile</name>
    <dbReference type="NCBI Taxonomy" id="8502"/>
    <lineage>
        <taxon>Eukaryota</taxon>
        <taxon>Metazoa</taxon>
        <taxon>Chordata</taxon>
        <taxon>Craniata</taxon>
        <taxon>Vertebrata</taxon>
        <taxon>Euteleostomi</taxon>
        <taxon>Archelosauria</taxon>
        <taxon>Archosauria</taxon>
        <taxon>Crocodylia</taxon>
        <taxon>Longirostres</taxon>
        <taxon>Crocodylidae</taxon>
        <taxon>Crocodylus</taxon>
    </lineage>
</organism>
<sequence>YVQMHKTALIECHVSGMGNTYIHWYQQKSGRAPERILYLSSGKNIFDKESSRGKFEAYGDPSKDTYALTVKQINKDDAATYYCAYWDDTVLTKHRAAVQKPQPVKHSTPHLFP</sequence>
<evidence type="ECO:0000256" key="5">
    <source>
        <dbReference type="ARBA" id="ARBA00023170"/>
    </source>
</evidence>
<dbReference type="PANTHER" id="PTHR19256:SF65">
    <property type="entry name" value="T CELL RECEPTOR GAMMA CONSTANT 1-RELATED"/>
    <property type="match status" value="1"/>
</dbReference>
<evidence type="ECO:0000256" key="3">
    <source>
        <dbReference type="ARBA" id="ARBA00022989"/>
    </source>
</evidence>
<keyword evidence="9" id="KW-1185">Reference proteome</keyword>
<evidence type="ECO:0000313" key="8">
    <source>
        <dbReference type="Ensembl" id="ENSCPRP00005015695.1"/>
    </source>
</evidence>
<dbReference type="PROSITE" id="PS50835">
    <property type="entry name" value="IG_LIKE"/>
    <property type="match status" value="1"/>
</dbReference>
<dbReference type="InterPro" id="IPR013106">
    <property type="entry name" value="Ig_V-set"/>
</dbReference>
<evidence type="ECO:0000259" key="7">
    <source>
        <dbReference type="PROSITE" id="PS50835"/>
    </source>
</evidence>
<reference evidence="8" key="1">
    <citation type="submission" date="2025-08" db="UniProtKB">
        <authorList>
            <consortium name="Ensembl"/>
        </authorList>
    </citation>
    <scope>IDENTIFICATION</scope>
</reference>
<keyword evidence="5" id="KW-0675">Receptor</keyword>
<dbReference type="OMA" id="CAYWDDT"/>
<dbReference type="AlphaFoldDB" id="A0A7M4EVM1"/>
<dbReference type="SMART" id="SM00406">
    <property type="entry name" value="IGv"/>
    <property type="match status" value="1"/>
</dbReference>
<dbReference type="InterPro" id="IPR036179">
    <property type="entry name" value="Ig-like_dom_sf"/>
</dbReference>
<protein>
    <recommendedName>
        <fullName evidence="7">Ig-like domain-containing protein</fullName>
    </recommendedName>
</protein>
<dbReference type="SUPFAM" id="SSF48726">
    <property type="entry name" value="Immunoglobulin"/>
    <property type="match status" value="1"/>
</dbReference>
<dbReference type="PANTHER" id="PTHR19256">
    <property type="entry name" value="T-CELL RECEPTOR GAMMA CHAIN"/>
    <property type="match status" value="1"/>
</dbReference>
<keyword evidence="2" id="KW-0812">Transmembrane</keyword>
<dbReference type="GeneTree" id="ENSGT00940000153143"/>
<dbReference type="InterPro" id="IPR051117">
    <property type="entry name" value="TRG_var/const_region"/>
</dbReference>
<accession>A0A7M4EVM1</accession>
<dbReference type="Gene3D" id="2.60.40.10">
    <property type="entry name" value="Immunoglobulins"/>
    <property type="match status" value="1"/>
</dbReference>
<dbReference type="InterPro" id="IPR013783">
    <property type="entry name" value="Ig-like_fold"/>
</dbReference>
<evidence type="ECO:0000256" key="1">
    <source>
        <dbReference type="ARBA" id="ARBA00004370"/>
    </source>
</evidence>
<feature type="domain" description="Ig-like" evidence="7">
    <location>
        <begin position="1"/>
        <end position="83"/>
    </location>
</feature>
<keyword evidence="4" id="KW-0472">Membrane</keyword>
<dbReference type="InterPro" id="IPR007110">
    <property type="entry name" value="Ig-like_dom"/>
</dbReference>
<reference evidence="8" key="2">
    <citation type="submission" date="2025-09" db="UniProtKB">
        <authorList>
            <consortium name="Ensembl"/>
        </authorList>
    </citation>
    <scope>IDENTIFICATION</scope>
</reference>
<evidence type="ECO:0000256" key="4">
    <source>
        <dbReference type="ARBA" id="ARBA00023136"/>
    </source>
</evidence>
<keyword evidence="3" id="KW-1133">Transmembrane helix</keyword>
<dbReference type="Pfam" id="PF07686">
    <property type="entry name" value="V-set"/>
    <property type="match status" value="1"/>
</dbReference>
<evidence type="ECO:0000313" key="9">
    <source>
        <dbReference type="Proteomes" id="UP000594220"/>
    </source>
</evidence>
<dbReference type="GO" id="GO:0016020">
    <property type="term" value="C:membrane"/>
    <property type="evidence" value="ECO:0007669"/>
    <property type="project" value="UniProtKB-SubCell"/>
</dbReference>